<evidence type="ECO:0000313" key="1">
    <source>
        <dbReference type="EMBL" id="AIT08325.1"/>
    </source>
</evidence>
<dbReference type="Pfam" id="PF17645">
    <property type="entry name" value="Amdase"/>
    <property type="match status" value="1"/>
</dbReference>
<dbReference type="EMBL" id="CP009571">
    <property type="protein sequence ID" value="AIT08325.1"/>
    <property type="molecule type" value="Genomic_DNA"/>
</dbReference>
<dbReference type="Gene3D" id="3.40.50.12500">
    <property type="match status" value="1"/>
</dbReference>
<reference evidence="1 2" key="1">
    <citation type="submission" date="2014-09" db="EMBL/GenBank/DDBJ databases">
        <title>Using Illumina technology Improving SMRT sequencing Genome Assembly by RASTools.</title>
        <authorList>
            <person name="Zhou Y."/>
            <person name="Ma T."/>
            <person name="Liu T."/>
        </authorList>
    </citation>
    <scope>NUCLEOTIDE SEQUENCE [LARGE SCALE GENOMIC DNA]</scope>
    <source>
        <strain evidence="1 2">ATCC 55669</strain>
    </source>
</reference>
<dbReference type="Proteomes" id="UP000033200">
    <property type="component" value="Chromosome"/>
</dbReference>
<dbReference type="HOGENOM" id="CLU_068086_5_1_5"/>
<evidence type="ECO:0000313" key="2">
    <source>
        <dbReference type="Proteomes" id="UP000033200"/>
    </source>
</evidence>
<organism evidence="1 2">
    <name type="scientific">Sphingomonas taxi</name>
    <dbReference type="NCBI Taxonomy" id="1549858"/>
    <lineage>
        <taxon>Bacteria</taxon>
        <taxon>Pseudomonadati</taxon>
        <taxon>Pseudomonadota</taxon>
        <taxon>Alphaproteobacteria</taxon>
        <taxon>Sphingomonadales</taxon>
        <taxon>Sphingomonadaceae</taxon>
        <taxon>Sphingomonas</taxon>
    </lineage>
</organism>
<proteinExistence type="predicted"/>
<dbReference type="PANTHER" id="PTHR40267">
    <property type="entry name" value="BLR3294 PROTEIN"/>
    <property type="match status" value="1"/>
</dbReference>
<dbReference type="AlphaFoldDB" id="A0A097EL83"/>
<accession>A0A097EL83</accession>
<dbReference type="STRING" id="1549858.MC45_16570"/>
<sequence>MDPSRASDPSRGKGFGWRLRLGMLLPSSNPVAEPEITRILPSGVSLNTTRLKLAGSTREDLLGMTEGVEAAVGLLSDAGIDRLLFNCTAVSTFDPEMGEALRLRMEAVAGRPAISTADGIVAAIRALGARRVMMISPYIAPVVEREVAFLRHCGVEVVHASGMGLKEGRAMSSVEPGEWYRQAMDQAGSGADLCFLSCTAIRVFGIIADLERDLGMPVMTSNQAMIWWCLREAGVRDPLPSLGRLAA</sequence>
<dbReference type="InterPro" id="IPR053714">
    <property type="entry name" value="Iso_Racemase_Enz_sf"/>
</dbReference>
<protein>
    <submittedName>
        <fullName evidence="1">Arylmalonate decarboxylase</fullName>
    </submittedName>
</protein>
<gene>
    <name evidence="1" type="ORF">MC45_16570</name>
</gene>
<name>A0A097EL83_9SPHN</name>
<dbReference type="KEGG" id="stax:MC45_16570"/>
<dbReference type="PIRSF" id="PIRSF015736">
    <property type="entry name" value="MI"/>
    <property type="match status" value="1"/>
</dbReference>
<dbReference type="PANTHER" id="PTHR40267:SF1">
    <property type="entry name" value="BLR3294 PROTEIN"/>
    <property type="match status" value="1"/>
</dbReference>
<dbReference type="InterPro" id="IPR026286">
    <property type="entry name" value="MaiA/AMDase"/>
</dbReference>
<keyword evidence="2" id="KW-1185">Reference proteome</keyword>
<dbReference type="eggNOG" id="COG3473">
    <property type="taxonomic scope" value="Bacteria"/>
</dbReference>